<evidence type="ECO:0000313" key="2">
    <source>
        <dbReference type="Proteomes" id="UP001255185"/>
    </source>
</evidence>
<reference evidence="1 2" key="1">
    <citation type="submission" date="2023-07" db="EMBL/GenBank/DDBJ databases">
        <title>Sorghum-associated microbial communities from plants grown in Nebraska, USA.</title>
        <authorList>
            <person name="Schachtman D."/>
        </authorList>
    </citation>
    <scope>NUCLEOTIDE SEQUENCE [LARGE SCALE GENOMIC DNA]</scope>
    <source>
        <strain evidence="1 2">3773</strain>
    </source>
</reference>
<proteinExistence type="predicted"/>
<gene>
    <name evidence="1" type="ORF">J2X31_000215</name>
</gene>
<accession>A0ABU1TK97</accession>
<sequence>MDFQIAPMGGKSLFVRFFSGQKALEGQRENGLLKMPDVSLLN</sequence>
<dbReference type="RefSeq" id="WP_310023693.1">
    <property type="nucleotide sequence ID" value="NZ_JAVDVI010000001.1"/>
</dbReference>
<dbReference type="Proteomes" id="UP001255185">
    <property type="component" value="Unassembled WGS sequence"/>
</dbReference>
<dbReference type="EMBL" id="JAVDVI010000001">
    <property type="protein sequence ID" value="MDR6966222.1"/>
    <property type="molecule type" value="Genomic_DNA"/>
</dbReference>
<organism evidence="1 2">
    <name type="scientific">Flavobacterium arsenatis</name>
    <dbReference type="NCBI Taxonomy" id="1484332"/>
    <lineage>
        <taxon>Bacteria</taxon>
        <taxon>Pseudomonadati</taxon>
        <taxon>Bacteroidota</taxon>
        <taxon>Flavobacteriia</taxon>
        <taxon>Flavobacteriales</taxon>
        <taxon>Flavobacteriaceae</taxon>
        <taxon>Flavobacterium</taxon>
    </lineage>
</organism>
<name>A0ABU1TK97_9FLAO</name>
<protein>
    <submittedName>
        <fullName evidence="1">Uncharacterized protein</fullName>
    </submittedName>
</protein>
<evidence type="ECO:0000313" key="1">
    <source>
        <dbReference type="EMBL" id="MDR6966222.1"/>
    </source>
</evidence>
<comment type="caution">
    <text evidence="1">The sequence shown here is derived from an EMBL/GenBank/DDBJ whole genome shotgun (WGS) entry which is preliminary data.</text>
</comment>
<keyword evidence="2" id="KW-1185">Reference proteome</keyword>